<feature type="transmembrane region" description="Helical" evidence="1">
    <location>
        <begin position="270"/>
        <end position="291"/>
    </location>
</feature>
<evidence type="ECO:0000313" key="3">
    <source>
        <dbReference type="Proteomes" id="UP000738349"/>
    </source>
</evidence>
<feature type="transmembrane region" description="Helical" evidence="1">
    <location>
        <begin position="42"/>
        <end position="63"/>
    </location>
</feature>
<reference evidence="2" key="1">
    <citation type="journal article" date="2021" name="Nat. Commun.">
        <title>Genetic determinants of endophytism in the Arabidopsis root mycobiome.</title>
        <authorList>
            <person name="Mesny F."/>
            <person name="Miyauchi S."/>
            <person name="Thiergart T."/>
            <person name="Pickel B."/>
            <person name="Atanasova L."/>
            <person name="Karlsson M."/>
            <person name="Huettel B."/>
            <person name="Barry K.W."/>
            <person name="Haridas S."/>
            <person name="Chen C."/>
            <person name="Bauer D."/>
            <person name="Andreopoulos W."/>
            <person name="Pangilinan J."/>
            <person name="LaButti K."/>
            <person name="Riley R."/>
            <person name="Lipzen A."/>
            <person name="Clum A."/>
            <person name="Drula E."/>
            <person name="Henrissat B."/>
            <person name="Kohler A."/>
            <person name="Grigoriev I.V."/>
            <person name="Martin F.M."/>
            <person name="Hacquard S."/>
        </authorList>
    </citation>
    <scope>NUCLEOTIDE SEQUENCE</scope>
    <source>
        <strain evidence="2">MPI-CAGE-AT-0147</strain>
    </source>
</reference>
<feature type="transmembrane region" description="Helical" evidence="1">
    <location>
        <begin position="141"/>
        <end position="162"/>
    </location>
</feature>
<dbReference type="Proteomes" id="UP000738349">
    <property type="component" value="Unassembled WGS sequence"/>
</dbReference>
<name>A0A9P9DKI2_9HYPO</name>
<feature type="transmembrane region" description="Helical" evidence="1">
    <location>
        <begin position="95"/>
        <end position="120"/>
    </location>
</feature>
<organism evidence="2 3">
    <name type="scientific">Dactylonectria macrodidyma</name>
    <dbReference type="NCBI Taxonomy" id="307937"/>
    <lineage>
        <taxon>Eukaryota</taxon>
        <taxon>Fungi</taxon>
        <taxon>Dikarya</taxon>
        <taxon>Ascomycota</taxon>
        <taxon>Pezizomycotina</taxon>
        <taxon>Sordariomycetes</taxon>
        <taxon>Hypocreomycetidae</taxon>
        <taxon>Hypocreales</taxon>
        <taxon>Nectriaceae</taxon>
        <taxon>Dactylonectria</taxon>
    </lineage>
</organism>
<proteinExistence type="predicted"/>
<feature type="transmembrane region" description="Helical" evidence="1">
    <location>
        <begin position="12"/>
        <end position="30"/>
    </location>
</feature>
<keyword evidence="1" id="KW-0812">Transmembrane</keyword>
<dbReference type="EMBL" id="JAGMUV010000025">
    <property type="protein sequence ID" value="KAH7120584.1"/>
    <property type="molecule type" value="Genomic_DNA"/>
</dbReference>
<feature type="transmembrane region" description="Helical" evidence="1">
    <location>
        <begin position="230"/>
        <end position="250"/>
    </location>
</feature>
<keyword evidence="3" id="KW-1185">Reference proteome</keyword>
<keyword evidence="1" id="KW-0472">Membrane</keyword>
<evidence type="ECO:0000313" key="2">
    <source>
        <dbReference type="EMBL" id="KAH7120584.1"/>
    </source>
</evidence>
<evidence type="ECO:0000256" key="1">
    <source>
        <dbReference type="SAM" id="Phobius"/>
    </source>
</evidence>
<dbReference type="AlphaFoldDB" id="A0A9P9DKI2"/>
<dbReference type="OrthoDB" id="5076134at2759"/>
<feature type="transmembrane region" description="Helical" evidence="1">
    <location>
        <begin position="197"/>
        <end position="218"/>
    </location>
</feature>
<comment type="caution">
    <text evidence="2">The sequence shown here is derived from an EMBL/GenBank/DDBJ whole genome shotgun (WGS) entry which is preliminary data.</text>
</comment>
<sequence length="318" mass="36698">MFDFEPWFHAHIGLLVTAILVLFGAWIASISRVHGRAEPGRAGFVFLEVLMILYMLHLLMTIVSDAIVLQRANLTLSTDRDEEYWEKFKRSMHKGLIVIIISLVFSMIANVLLLFSLVELGNGLMFMLKQQRSKSQKIMRYSALSLAVVMFILQIAILPLMLKYLPMTWRAFGDEYGDYSYANEMYKGLRNIQHLGLTYEVLNLVTAIGVLIYASTVMHAYRTEKSTRGCAIAFLIMAILFFIRAMWLLVYRVSYIYMHEDFRIGTETMLGIFFNYWPYTAILLILFFVALKKQGGVWTTEQPWTTTSKKSPPSVEEK</sequence>
<protein>
    <submittedName>
        <fullName evidence="2">Uncharacterized protein</fullName>
    </submittedName>
</protein>
<gene>
    <name evidence="2" type="ORF">EDB81DRAFT_766637</name>
</gene>
<accession>A0A9P9DKI2</accession>
<keyword evidence="1" id="KW-1133">Transmembrane helix</keyword>